<evidence type="ECO:0000256" key="1">
    <source>
        <dbReference type="SAM" id="Coils"/>
    </source>
</evidence>
<accession>G3B4X4</accession>
<dbReference type="PANTHER" id="PTHR14778">
    <property type="entry name" value="KINETOCHORE-ASSOCIATED PROTEIN DSN1 HOMOLOG"/>
    <property type="match status" value="1"/>
</dbReference>
<dbReference type="InterPro" id="IPR013218">
    <property type="entry name" value="Dsn1/Mis13"/>
</dbReference>
<dbReference type="OrthoDB" id="3364649at2759"/>
<dbReference type="AlphaFoldDB" id="G3B4X4"/>
<name>G3B4X4_CANTC</name>
<evidence type="ECO:0000313" key="2">
    <source>
        <dbReference type="EMBL" id="EGV64013.1"/>
    </source>
</evidence>
<protein>
    <submittedName>
        <fullName evidence="2">Uncharacterized protein</fullName>
    </submittedName>
</protein>
<dbReference type="GO" id="GO:0007059">
    <property type="term" value="P:chromosome segregation"/>
    <property type="evidence" value="ECO:0007669"/>
    <property type="project" value="InterPro"/>
</dbReference>
<dbReference type="PANTHER" id="PTHR14778:SF2">
    <property type="entry name" value="KINETOCHORE-ASSOCIATED PROTEIN DSN1 HOMOLOG"/>
    <property type="match status" value="1"/>
</dbReference>
<organism evidence="3">
    <name type="scientific">Candida tenuis (strain ATCC 10573 / BCRC 21748 / CBS 615 / JCM 9827 / NBRC 10315 / NRRL Y-1498 / VKM Y-70)</name>
    <name type="common">Yeast</name>
    <name type="synonym">Yamadazyma tenuis</name>
    <dbReference type="NCBI Taxonomy" id="590646"/>
    <lineage>
        <taxon>Eukaryota</taxon>
        <taxon>Fungi</taxon>
        <taxon>Dikarya</taxon>
        <taxon>Ascomycota</taxon>
        <taxon>Saccharomycotina</taxon>
        <taxon>Pichiomycetes</taxon>
        <taxon>Debaryomycetaceae</taxon>
        <taxon>Yamadazyma</taxon>
    </lineage>
</organism>
<feature type="coiled-coil region" evidence="1">
    <location>
        <begin position="84"/>
        <end position="111"/>
    </location>
</feature>
<dbReference type="Proteomes" id="UP000000707">
    <property type="component" value="Unassembled WGS sequence"/>
</dbReference>
<sequence>MKQLLIWCIKKKIKEEDKKHQQSLLSSDDQVAINIAKVIKDETLHDLKDGTISTSWYNIPELSNDSGDNGMIANQEIVLPNPLNLTTEQNIKKFTKQLNRLKREKEQWKDMEKRNVSTLDKNLTSIDITDEKDINALRKHCKDKEVDYNDSVLGQQMVDHVASVYKDVTNKFSDNVENSIDELFNLTNTLTKVSHFVEKCTQSKLVPKISETTKSFVDKSKIQNIKATDSLWPTSSKPLGVKQILQGIAKLDSEKEAEMHV</sequence>
<evidence type="ECO:0000313" key="3">
    <source>
        <dbReference type="Proteomes" id="UP000000707"/>
    </source>
</evidence>
<keyword evidence="1" id="KW-0175">Coiled coil</keyword>
<dbReference type="GO" id="GO:0000444">
    <property type="term" value="C:MIS12/MIND type complex"/>
    <property type="evidence" value="ECO:0007669"/>
    <property type="project" value="InterPro"/>
</dbReference>
<reference evidence="2 3" key="1">
    <citation type="journal article" date="2011" name="Proc. Natl. Acad. Sci. U.S.A.">
        <title>Comparative genomics of xylose-fermenting fungi for enhanced biofuel production.</title>
        <authorList>
            <person name="Wohlbach D.J."/>
            <person name="Kuo A."/>
            <person name="Sato T.K."/>
            <person name="Potts K.M."/>
            <person name="Salamov A.A."/>
            <person name="LaButti K.M."/>
            <person name="Sun H."/>
            <person name="Clum A."/>
            <person name="Pangilinan J.L."/>
            <person name="Lindquist E.A."/>
            <person name="Lucas S."/>
            <person name="Lapidus A."/>
            <person name="Jin M."/>
            <person name="Gunawan C."/>
            <person name="Balan V."/>
            <person name="Dale B.E."/>
            <person name="Jeffries T.W."/>
            <person name="Zinkel R."/>
            <person name="Barry K.W."/>
            <person name="Grigoriev I.V."/>
            <person name="Gasch A.P."/>
        </authorList>
    </citation>
    <scope>NUCLEOTIDE SEQUENCE [LARGE SCALE GENOMIC DNA]</scope>
    <source>
        <strain evidence="3">ATCC 10573 / BCRC 21748 / CBS 615 / JCM 9827 / NBRC 10315 / NRRL Y-1498 / VKM Y-70</strain>
    </source>
</reference>
<keyword evidence="3" id="KW-1185">Reference proteome</keyword>
<proteinExistence type="predicted"/>
<dbReference type="GO" id="GO:0051301">
    <property type="term" value="P:cell division"/>
    <property type="evidence" value="ECO:0007669"/>
    <property type="project" value="InterPro"/>
</dbReference>
<gene>
    <name evidence="2" type="ORF">CANTEDRAFT_134584</name>
</gene>
<dbReference type="HOGENOM" id="CLU_1065584_0_0_1"/>
<dbReference type="Pfam" id="PF08202">
    <property type="entry name" value="MIS13"/>
    <property type="match status" value="1"/>
</dbReference>
<dbReference type="EMBL" id="GL996521">
    <property type="protein sequence ID" value="EGV64013.1"/>
    <property type="molecule type" value="Genomic_DNA"/>
</dbReference>